<proteinExistence type="predicted"/>
<evidence type="ECO:0000313" key="2">
    <source>
        <dbReference type="Proteomes" id="UP001623348"/>
    </source>
</evidence>
<protein>
    <submittedName>
        <fullName evidence="1">Mitochondrial enolase superfamily member 1</fullName>
    </submittedName>
</protein>
<evidence type="ECO:0000313" key="1">
    <source>
        <dbReference type="EMBL" id="GAB0186614.1"/>
    </source>
</evidence>
<dbReference type="EMBL" id="BAAFJT010000003">
    <property type="protein sequence ID" value="GAB0186614.1"/>
    <property type="molecule type" value="Genomic_DNA"/>
</dbReference>
<reference evidence="1 2" key="1">
    <citation type="submission" date="2024-06" db="EMBL/GenBank/DDBJ databases">
        <title>The draft genome of Grus japonensis, version 3.</title>
        <authorList>
            <person name="Nabeshima K."/>
            <person name="Suzuki S."/>
            <person name="Onuma M."/>
        </authorList>
    </citation>
    <scope>NUCLEOTIDE SEQUENCE [LARGE SCALE GENOMIC DNA]</scope>
    <source>
        <strain evidence="1 2">451A</strain>
    </source>
</reference>
<organism evidence="1 2">
    <name type="scientific">Grus japonensis</name>
    <name type="common">Japanese crane</name>
    <name type="synonym">Red-crowned crane</name>
    <dbReference type="NCBI Taxonomy" id="30415"/>
    <lineage>
        <taxon>Eukaryota</taxon>
        <taxon>Metazoa</taxon>
        <taxon>Chordata</taxon>
        <taxon>Craniata</taxon>
        <taxon>Vertebrata</taxon>
        <taxon>Euteleostomi</taxon>
        <taxon>Archelosauria</taxon>
        <taxon>Archosauria</taxon>
        <taxon>Dinosauria</taxon>
        <taxon>Saurischia</taxon>
        <taxon>Theropoda</taxon>
        <taxon>Coelurosauria</taxon>
        <taxon>Aves</taxon>
        <taxon>Neognathae</taxon>
        <taxon>Neoaves</taxon>
        <taxon>Gruiformes</taxon>
        <taxon>Gruidae</taxon>
        <taxon>Grus</taxon>
    </lineage>
</organism>
<dbReference type="AlphaFoldDB" id="A0ABC9WMC5"/>
<name>A0ABC9WMC5_GRUJA</name>
<accession>A0ABC9WMC5</accession>
<gene>
    <name evidence="1" type="ORF">GRJ2_001126700</name>
</gene>
<comment type="caution">
    <text evidence="1">The sequence shown here is derived from an EMBL/GenBank/DDBJ whole genome shotgun (WGS) entry which is preliminary data.</text>
</comment>
<sequence length="262" mass="28640">MEKKVLEGCNEISLESSLLQAEQSQLSQPVLIGQVLQPSDHLHGPPLDLLQQFHVLCMLGTPELDTVLQVGSHQNRVEGQDHLPLPAGHASFDAAQDTVGFLGCKRTLPAHVELFINQHPQVLLLRAAFNPFLAQPVVVLGIALTHMQDLALGLVELHEFRMGPPLQPVKVPLDGIPSLQRVNHTTQLGVIGKLAEGALDPTVHVTDKDVKQHWSQYRPLRNTTCHWCPLGSQAIDCNFLSVSQFLMTSSSLDFAPLKGATV</sequence>
<dbReference type="Proteomes" id="UP001623348">
    <property type="component" value="Unassembled WGS sequence"/>
</dbReference>
<keyword evidence="2" id="KW-1185">Reference proteome</keyword>